<name>A0A249MV94_SPHXE</name>
<dbReference type="RefSeq" id="WP_017182498.1">
    <property type="nucleotide sequence ID" value="NZ_CP022745.1"/>
</dbReference>
<evidence type="ECO:0000313" key="2">
    <source>
        <dbReference type="EMBL" id="ASY45084.1"/>
    </source>
</evidence>
<dbReference type="InterPro" id="IPR037523">
    <property type="entry name" value="VOC_core"/>
</dbReference>
<dbReference type="KEGG" id="shyd:CJD35_12015"/>
<protein>
    <submittedName>
        <fullName evidence="2">VOC family protein</fullName>
    </submittedName>
</protein>
<dbReference type="SUPFAM" id="SSF54593">
    <property type="entry name" value="Glyoxalase/Bleomycin resistance protein/Dihydroxybiphenyl dioxygenase"/>
    <property type="match status" value="1"/>
</dbReference>
<reference evidence="2 3" key="1">
    <citation type="submission" date="2017-08" db="EMBL/GenBank/DDBJ databases">
        <title>Whole Genome Sequence of Sphingobium hydrophobicum C1: Insights into Adaption to the Electronic-waste Contaminated Sediment.</title>
        <authorList>
            <person name="Song D."/>
            <person name="Chen X."/>
            <person name="Xu M."/>
        </authorList>
    </citation>
    <scope>NUCLEOTIDE SEQUENCE [LARGE SCALE GENOMIC DNA]</scope>
    <source>
        <strain evidence="2 3">C1</strain>
    </source>
</reference>
<dbReference type="PANTHER" id="PTHR35006">
    <property type="entry name" value="GLYOXALASE FAMILY PROTEIN (AFU_ORTHOLOGUE AFUA_5G14830)"/>
    <property type="match status" value="1"/>
</dbReference>
<accession>A0A249MV94</accession>
<dbReference type="AlphaFoldDB" id="A0A249MV94"/>
<dbReference type="CDD" id="cd07262">
    <property type="entry name" value="VOC_like"/>
    <property type="match status" value="1"/>
</dbReference>
<proteinExistence type="predicted"/>
<dbReference type="Gene3D" id="3.10.180.10">
    <property type="entry name" value="2,3-Dihydroxybiphenyl 1,2-Dioxygenase, domain 1"/>
    <property type="match status" value="1"/>
</dbReference>
<feature type="domain" description="VOC" evidence="1">
    <location>
        <begin position="1"/>
        <end position="124"/>
    </location>
</feature>
<dbReference type="EMBL" id="CP022745">
    <property type="protein sequence ID" value="ASY45084.1"/>
    <property type="molecule type" value="Genomic_DNA"/>
</dbReference>
<gene>
    <name evidence="2" type="ORF">CJD35_12015</name>
</gene>
<dbReference type="PANTHER" id="PTHR35006:SF1">
    <property type="entry name" value="BLL2941 PROTEIN"/>
    <property type="match status" value="1"/>
</dbReference>
<sequence length="126" mass="13252">MFSHVMVGADDIDRARIFYDALFQAMGGKPGFTDDRGRLIYMHNGGLFLVTKPINGQPATCANGGTIGFSMATPAEADAWHAAGVAAGGTTCEDPPGIRESGFGPLYLAYLRDPSGNKLCAMHRAG</sequence>
<organism evidence="2 3">
    <name type="scientific">Sphingobium xenophagum</name>
    <dbReference type="NCBI Taxonomy" id="121428"/>
    <lineage>
        <taxon>Bacteria</taxon>
        <taxon>Pseudomonadati</taxon>
        <taxon>Pseudomonadota</taxon>
        <taxon>Alphaproteobacteria</taxon>
        <taxon>Sphingomonadales</taxon>
        <taxon>Sphingomonadaceae</taxon>
        <taxon>Sphingobium</taxon>
    </lineage>
</organism>
<dbReference type="PROSITE" id="PS51819">
    <property type="entry name" value="VOC"/>
    <property type="match status" value="1"/>
</dbReference>
<evidence type="ECO:0000259" key="1">
    <source>
        <dbReference type="PROSITE" id="PS51819"/>
    </source>
</evidence>
<evidence type="ECO:0000313" key="3">
    <source>
        <dbReference type="Proteomes" id="UP000217141"/>
    </source>
</evidence>
<dbReference type="Proteomes" id="UP000217141">
    <property type="component" value="Chromosome I"/>
</dbReference>
<dbReference type="InterPro" id="IPR029068">
    <property type="entry name" value="Glyas_Bleomycin-R_OHBP_Dase"/>
</dbReference>